<dbReference type="Proteomes" id="UP000265520">
    <property type="component" value="Unassembled WGS sequence"/>
</dbReference>
<protein>
    <submittedName>
        <fullName evidence="1">Uncharacterized protein</fullName>
    </submittedName>
</protein>
<accession>A0A392S5S8</accession>
<organism evidence="1 2">
    <name type="scientific">Trifolium medium</name>
    <dbReference type="NCBI Taxonomy" id="97028"/>
    <lineage>
        <taxon>Eukaryota</taxon>
        <taxon>Viridiplantae</taxon>
        <taxon>Streptophyta</taxon>
        <taxon>Embryophyta</taxon>
        <taxon>Tracheophyta</taxon>
        <taxon>Spermatophyta</taxon>
        <taxon>Magnoliopsida</taxon>
        <taxon>eudicotyledons</taxon>
        <taxon>Gunneridae</taxon>
        <taxon>Pentapetalae</taxon>
        <taxon>rosids</taxon>
        <taxon>fabids</taxon>
        <taxon>Fabales</taxon>
        <taxon>Fabaceae</taxon>
        <taxon>Papilionoideae</taxon>
        <taxon>50 kb inversion clade</taxon>
        <taxon>NPAAA clade</taxon>
        <taxon>Hologalegina</taxon>
        <taxon>IRL clade</taxon>
        <taxon>Trifolieae</taxon>
        <taxon>Trifolium</taxon>
    </lineage>
</organism>
<dbReference type="AlphaFoldDB" id="A0A392S5S8"/>
<keyword evidence="2" id="KW-1185">Reference proteome</keyword>
<feature type="non-terminal residue" evidence="1">
    <location>
        <position position="26"/>
    </location>
</feature>
<evidence type="ECO:0000313" key="1">
    <source>
        <dbReference type="EMBL" id="MCI44049.1"/>
    </source>
</evidence>
<name>A0A392S5S8_9FABA</name>
<reference evidence="1 2" key="1">
    <citation type="journal article" date="2018" name="Front. Plant Sci.">
        <title>Red Clover (Trifolium pratense) and Zigzag Clover (T. medium) - A Picture of Genomic Similarities and Differences.</title>
        <authorList>
            <person name="Dluhosova J."/>
            <person name="Istvanek J."/>
            <person name="Nedelnik J."/>
            <person name="Repkova J."/>
        </authorList>
    </citation>
    <scope>NUCLEOTIDE SEQUENCE [LARGE SCALE GENOMIC DNA]</scope>
    <source>
        <strain evidence="2">cv. 10/8</strain>
        <tissue evidence="1">Leaf</tissue>
    </source>
</reference>
<comment type="caution">
    <text evidence="1">The sequence shown here is derived from an EMBL/GenBank/DDBJ whole genome shotgun (WGS) entry which is preliminary data.</text>
</comment>
<dbReference type="EMBL" id="LXQA010325490">
    <property type="protein sequence ID" value="MCI44049.1"/>
    <property type="molecule type" value="Genomic_DNA"/>
</dbReference>
<proteinExistence type="predicted"/>
<sequence>MGTQHTMSTITRAVPLSGRLGSGLAL</sequence>
<evidence type="ECO:0000313" key="2">
    <source>
        <dbReference type="Proteomes" id="UP000265520"/>
    </source>
</evidence>